<accession>A0A2P2R0S4</accession>
<feature type="transmembrane region" description="Helical" evidence="1">
    <location>
        <begin position="6"/>
        <end position="25"/>
    </location>
</feature>
<keyword evidence="1" id="KW-0812">Transmembrane</keyword>
<name>A0A2P2R0S4_RHIMU</name>
<evidence type="ECO:0000313" key="2">
    <source>
        <dbReference type="EMBL" id="MBX72859.1"/>
    </source>
</evidence>
<reference evidence="2" key="1">
    <citation type="submission" date="2018-02" db="EMBL/GenBank/DDBJ databases">
        <title>Rhizophora mucronata_Transcriptome.</title>
        <authorList>
            <person name="Meera S.P."/>
            <person name="Sreeshan A."/>
            <person name="Augustine A."/>
        </authorList>
    </citation>
    <scope>NUCLEOTIDE SEQUENCE</scope>
    <source>
        <tissue evidence="2">Leaf</tissue>
    </source>
</reference>
<dbReference type="EMBL" id="GGEC01092375">
    <property type="protein sequence ID" value="MBX72859.1"/>
    <property type="molecule type" value="Transcribed_RNA"/>
</dbReference>
<organism evidence="2">
    <name type="scientific">Rhizophora mucronata</name>
    <name type="common">Asiatic mangrove</name>
    <dbReference type="NCBI Taxonomy" id="61149"/>
    <lineage>
        <taxon>Eukaryota</taxon>
        <taxon>Viridiplantae</taxon>
        <taxon>Streptophyta</taxon>
        <taxon>Embryophyta</taxon>
        <taxon>Tracheophyta</taxon>
        <taxon>Spermatophyta</taxon>
        <taxon>Magnoliopsida</taxon>
        <taxon>eudicotyledons</taxon>
        <taxon>Gunneridae</taxon>
        <taxon>Pentapetalae</taxon>
        <taxon>rosids</taxon>
        <taxon>fabids</taxon>
        <taxon>Malpighiales</taxon>
        <taxon>Rhizophoraceae</taxon>
        <taxon>Rhizophora</taxon>
    </lineage>
</organism>
<sequence>MGVGGAGGGGGCFIFFASFLAFIWLGQLVMPRNYSAA</sequence>
<dbReference type="AlphaFoldDB" id="A0A2P2R0S4"/>
<protein>
    <submittedName>
        <fullName evidence="2">Uncharacterized protein</fullName>
    </submittedName>
</protein>
<keyword evidence="1" id="KW-0472">Membrane</keyword>
<evidence type="ECO:0000256" key="1">
    <source>
        <dbReference type="SAM" id="Phobius"/>
    </source>
</evidence>
<proteinExistence type="predicted"/>
<keyword evidence="1" id="KW-1133">Transmembrane helix</keyword>